<dbReference type="RefSeq" id="WP_073993923.1">
    <property type="nucleotide sequence ID" value="NZ_FQYT01000016.1"/>
</dbReference>
<name>A0A1M6HWS5_9FIRM</name>
<proteinExistence type="predicted"/>
<dbReference type="STRING" id="1122934.SAMN02745691_01627"/>
<dbReference type="AlphaFoldDB" id="A0A1M6HWS5"/>
<evidence type="ECO:0000313" key="2">
    <source>
        <dbReference type="Proteomes" id="UP000184342"/>
    </source>
</evidence>
<sequence>MNKKEDISTLNYELKYSNHWRLKIESINISYSSLMESHVLFCYPCKVEMERVEMVMGKGAICLCLYSDSEQIIDKMLDNLYETGILDLAEYYEEDVYEGEF</sequence>
<accession>A0A1M6HWS5</accession>
<dbReference type="Proteomes" id="UP000184342">
    <property type="component" value="Unassembled WGS sequence"/>
</dbReference>
<protein>
    <submittedName>
        <fullName evidence="1">Uncharacterized protein</fullName>
    </submittedName>
</protein>
<dbReference type="EMBL" id="FQYT01000016">
    <property type="protein sequence ID" value="SHJ26534.1"/>
    <property type="molecule type" value="Genomic_DNA"/>
</dbReference>
<keyword evidence="2" id="KW-1185">Reference proteome</keyword>
<evidence type="ECO:0000313" key="1">
    <source>
        <dbReference type="EMBL" id="SHJ26534.1"/>
    </source>
</evidence>
<reference evidence="1 2" key="1">
    <citation type="submission" date="2016-11" db="EMBL/GenBank/DDBJ databases">
        <authorList>
            <person name="Jaros S."/>
            <person name="Januszkiewicz K."/>
            <person name="Wedrychowicz H."/>
        </authorList>
    </citation>
    <scope>NUCLEOTIDE SEQUENCE [LARGE SCALE GENOMIC DNA]</scope>
    <source>
        <strain evidence="1 2">DSM 15970</strain>
    </source>
</reference>
<gene>
    <name evidence="1" type="ORF">SAMN02745691_01627</name>
</gene>
<organism evidence="1 2">
    <name type="scientific">Parasporobacterium paucivorans DSM 15970</name>
    <dbReference type="NCBI Taxonomy" id="1122934"/>
    <lineage>
        <taxon>Bacteria</taxon>
        <taxon>Bacillati</taxon>
        <taxon>Bacillota</taxon>
        <taxon>Clostridia</taxon>
        <taxon>Lachnospirales</taxon>
        <taxon>Lachnospiraceae</taxon>
        <taxon>Parasporobacterium</taxon>
    </lineage>
</organism>